<dbReference type="STRING" id="4565.A0A3B5YRQ0"/>
<keyword evidence="4" id="KW-1185">Reference proteome</keyword>
<dbReference type="InterPro" id="IPR001810">
    <property type="entry name" value="F-box_dom"/>
</dbReference>
<dbReference type="Gramene" id="TraesWEE_scaffold_097656_01G000100.1">
    <property type="protein sequence ID" value="TraesWEE_scaffold_097656_01G000100.1"/>
    <property type="gene ID" value="TraesWEE_scaffold_097656_01G000100"/>
</dbReference>
<evidence type="ECO:0000313" key="3">
    <source>
        <dbReference type="EnsemblPlants" id="TraesCS1B02G058400.1"/>
    </source>
</evidence>
<dbReference type="PANTHER" id="PTHR32141:SF45">
    <property type="entry name" value="OS07G0285200 PROTEIN"/>
    <property type="match status" value="1"/>
</dbReference>
<dbReference type="Gene3D" id="3.80.10.10">
    <property type="entry name" value="Ribonuclease Inhibitor"/>
    <property type="match status" value="1"/>
</dbReference>
<dbReference type="SUPFAM" id="SSF81383">
    <property type="entry name" value="F-box domain"/>
    <property type="match status" value="1"/>
</dbReference>
<dbReference type="PANTHER" id="PTHR32141">
    <property type="match status" value="1"/>
</dbReference>
<protein>
    <recommendedName>
        <fullName evidence="2">F-box domain-containing protein</fullName>
    </recommendedName>
</protein>
<dbReference type="InterPro" id="IPR055302">
    <property type="entry name" value="F-box_dom-containing"/>
</dbReference>
<dbReference type="OrthoDB" id="629734at2759"/>
<dbReference type="EnsemblPlants" id="TraesCS1B02G058400.1">
    <property type="protein sequence ID" value="TraesCS1B02G058400.1"/>
    <property type="gene ID" value="TraesCS1B02G058400"/>
</dbReference>
<dbReference type="Gramene" id="TraesCS1B02G058400.1">
    <property type="protein sequence ID" value="TraesCS1B02G058400.1"/>
    <property type="gene ID" value="TraesCS1B02G058400"/>
</dbReference>
<feature type="region of interest" description="Disordered" evidence="1">
    <location>
        <begin position="1"/>
        <end position="22"/>
    </location>
</feature>
<accession>A0A3B5YRQ0</accession>
<evidence type="ECO:0000259" key="2">
    <source>
        <dbReference type="PROSITE" id="PS50181"/>
    </source>
</evidence>
<evidence type="ECO:0000313" key="4">
    <source>
        <dbReference type="Proteomes" id="UP000019116"/>
    </source>
</evidence>
<feature type="domain" description="F-box" evidence="2">
    <location>
        <begin position="32"/>
        <end position="89"/>
    </location>
</feature>
<dbReference type="SUPFAM" id="SSF52047">
    <property type="entry name" value="RNI-like"/>
    <property type="match status" value="1"/>
</dbReference>
<reference evidence="3" key="2">
    <citation type="submission" date="2018-10" db="UniProtKB">
        <authorList>
            <consortium name="EnsemblPlants"/>
        </authorList>
    </citation>
    <scope>IDENTIFICATION</scope>
</reference>
<dbReference type="AlphaFoldDB" id="A0A3B5YRQ0"/>
<proteinExistence type="predicted"/>
<evidence type="ECO:0000256" key="1">
    <source>
        <dbReference type="SAM" id="MobiDB-lite"/>
    </source>
</evidence>
<dbReference type="InterPro" id="IPR006566">
    <property type="entry name" value="FBD"/>
</dbReference>
<dbReference type="Gramene" id="TraesCS1B03G0136700.1">
    <property type="protein sequence ID" value="TraesCS1B03G0136700.1.CDS"/>
    <property type="gene ID" value="TraesCS1B03G0136700"/>
</dbReference>
<dbReference type="Pfam" id="PF08387">
    <property type="entry name" value="FBD"/>
    <property type="match status" value="1"/>
</dbReference>
<name>A0A3B5YRQ0_WHEAT</name>
<dbReference type="InterPro" id="IPR036047">
    <property type="entry name" value="F-box-like_dom_sf"/>
</dbReference>
<dbReference type="Proteomes" id="UP000019116">
    <property type="component" value="Chromosome 1B"/>
</dbReference>
<dbReference type="InterPro" id="IPR032675">
    <property type="entry name" value="LRR_dom_sf"/>
</dbReference>
<dbReference type="Pfam" id="PF24758">
    <property type="entry name" value="LRR_At5g56370"/>
    <property type="match status" value="1"/>
</dbReference>
<organism evidence="3">
    <name type="scientific">Triticum aestivum</name>
    <name type="common">Wheat</name>
    <dbReference type="NCBI Taxonomy" id="4565"/>
    <lineage>
        <taxon>Eukaryota</taxon>
        <taxon>Viridiplantae</taxon>
        <taxon>Streptophyta</taxon>
        <taxon>Embryophyta</taxon>
        <taxon>Tracheophyta</taxon>
        <taxon>Spermatophyta</taxon>
        <taxon>Magnoliopsida</taxon>
        <taxon>Liliopsida</taxon>
        <taxon>Poales</taxon>
        <taxon>Poaceae</taxon>
        <taxon>BOP clade</taxon>
        <taxon>Pooideae</taxon>
        <taxon>Triticodae</taxon>
        <taxon>Triticeae</taxon>
        <taxon>Triticinae</taxon>
        <taxon>Triticum</taxon>
    </lineage>
</organism>
<reference evidence="3" key="1">
    <citation type="submission" date="2018-08" db="EMBL/GenBank/DDBJ databases">
        <authorList>
            <person name="Rossello M."/>
        </authorList>
    </citation>
    <scope>NUCLEOTIDE SEQUENCE [LARGE SCALE GENOMIC DNA]</scope>
    <source>
        <strain evidence="3">cv. Chinese Spring</strain>
    </source>
</reference>
<dbReference type="PROSITE" id="PS50181">
    <property type="entry name" value="FBOX"/>
    <property type="match status" value="1"/>
</dbReference>
<dbReference type="InterPro" id="IPR055411">
    <property type="entry name" value="LRR_FXL15/At3g58940/PEG3-like"/>
</dbReference>
<sequence length="422" mass="47469">MKMRAAKRRRSDGTAGRRALKRPCDLPKLTQGDLISSLPDAILEAIISLLPIKDGVRTQAVARGWRPLWRSAPLDLDATDICSNKYKRISVISGILRNHLGPARRFTFENICLHKSKKGYAKDDAEVERWFHSRCLDNLEELDISFRLLGKAGVSRNRYPLPSSVLRLAPTLVVAGIGVCRFPSEIARCVNFPLLRQLTLWSISISEEALHVLLSACHVLETLFLEDIRDVDCLRVSSPTLKIIWFSATHLGRQELVIEDVPHLERLLCPALDGETIRVHKAPKLKILGPLSPHVSKIEIANLILQETMPPSSLSHSICTVNILALKFAGPDLNAVLNILRCFPCLEKLYVIMHQYEPLNPIKCLESHLKVLVLNNYIGDEEDIGFAKFFVSNAKVVKEIKFGVSNEIGNDRKWMSNQKSRC</sequence>
<feature type="compositionally biased region" description="Basic residues" evidence="1">
    <location>
        <begin position="1"/>
        <end position="10"/>
    </location>
</feature>
<dbReference type="Gene3D" id="1.20.1280.50">
    <property type="match status" value="1"/>
</dbReference>